<dbReference type="HAMAP" id="MF_00191">
    <property type="entry name" value="IspH"/>
    <property type="match status" value="1"/>
</dbReference>
<dbReference type="GO" id="GO:0016114">
    <property type="term" value="P:terpenoid biosynthetic process"/>
    <property type="evidence" value="ECO:0007669"/>
    <property type="project" value="UniProtKB-UniRule"/>
</dbReference>
<feature type="binding site" evidence="5">
    <location>
        <position position="226"/>
    </location>
    <ligand>
        <name>dimethylallyl diphosphate</name>
        <dbReference type="ChEBI" id="CHEBI:57623"/>
    </ligand>
</feature>
<proteinExistence type="inferred from homology"/>
<dbReference type="GO" id="GO:0046872">
    <property type="term" value="F:metal ion binding"/>
    <property type="evidence" value="ECO:0007669"/>
    <property type="project" value="UniProtKB-KW"/>
</dbReference>
<dbReference type="CDD" id="cd13944">
    <property type="entry name" value="lytB_ispH"/>
    <property type="match status" value="1"/>
</dbReference>
<name>A0A2P5T245_9GAMM</name>
<evidence type="ECO:0000256" key="2">
    <source>
        <dbReference type="ARBA" id="ARBA00022723"/>
    </source>
</evidence>
<feature type="binding site" evidence="5">
    <location>
        <position position="168"/>
    </location>
    <ligand>
        <name>(2E)-4-hydroxy-3-methylbut-2-enyl diphosphate</name>
        <dbReference type="ChEBI" id="CHEBI:128753"/>
    </ligand>
</feature>
<feature type="binding site" evidence="5">
    <location>
        <position position="226"/>
    </location>
    <ligand>
        <name>(2E)-4-hydroxy-3-methylbut-2-enyl diphosphate</name>
        <dbReference type="ChEBI" id="CHEBI:128753"/>
    </ligand>
</feature>
<gene>
    <name evidence="5" type="primary">ispH</name>
    <name evidence="6" type="ORF">CRV09_01885</name>
</gene>
<feature type="binding site" evidence="5">
    <location>
        <position position="226"/>
    </location>
    <ligand>
        <name>isopentenyl diphosphate</name>
        <dbReference type="ChEBI" id="CHEBI:128769"/>
    </ligand>
</feature>
<reference evidence="6 7" key="1">
    <citation type="journal article" date="2018" name="Genome Biol. Evol.">
        <title>Cladogenesis and Genomic Streamlining in Extracellular Endosymbionts of Tropical Stink Bugs.</title>
        <authorList>
            <person name="Otero-Bravo A."/>
            <person name="Goffredi S."/>
            <person name="Sabree Z.L."/>
        </authorList>
    </citation>
    <scope>NUCLEOTIDE SEQUENCE [LARGE SCALE GENOMIC DNA]</scope>
    <source>
        <strain evidence="6 7">SoEO</strain>
    </source>
</reference>
<feature type="binding site" evidence="5">
    <location>
        <position position="12"/>
    </location>
    <ligand>
        <name>[4Fe-4S] cluster</name>
        <dbReference type="ChEBI" id="CHEBI:49883"/>
    </ligand>
</feature>
<evidence type="ECO:0000256" key="1">
    <source>
        <dbReference type="ARBA" id="ARBA00022485"/>
    </source>
</evidence>
<comment type="subunit">
    <text evidence="5">Homodimer.</text>
</comment>
<dbReference type="Proteomes" id="UP000295937">
    <property type="component" value="Unassembled WGS sequence"/>
</dbReference>
<feature type="binding site" evidence="5">
    <location>
        <position position="41"/>
    </location>
    <ligand>
        <name>dimethylallyl diphosphate</name>
        <dbReference type="ChEBI" id="CHEBI:57623"/>
    </ligand>
</feature>
<evidence type="ECO:0000256" key="3">
    <source>
        <dbReference type="ARBA" id="ARBA00023004"/>
    </source>
</evidence>
<feature type="binding site" evidence="5">
    <location>
        <position position="227"/>
    </location>
    <ligand>
        <name>isopentenyl diphosphate</name>
        <dbReference type="ChEBI" id="CHEBI:128769"/>
    </ligand>
</feature>
<dbReference type="AlphaFoldDB" id="A0A2P5T245"/>
<accession>A0A2P5T245</accession>
<feature type="binding site" evidence="5">
    <location>
        <position position="228"/>
    </location>
    <ligand>
        <name>isopentenyl diphosphate</name>
        <dbReference type="ChEBI" id="CHEBI:128769"/>
    </ligand>
</feature>
<dbReference type="PANTHER" id="PTHR30426">
    <property type="entry name" value="4-HYDROXY-3-METHYLBUT-2-ENYL DIPHOSPHATE REDUCTASE"/>
    <property type="match status" value="1"/>
</dbReference>
<feature type="binding site" evidence="5">
    <location>
        <position position="198"/>
    </location>
    <ligand>
        <name>[4Fe-4S] cluster</name>
        <dbReference type="ChEBI" id="CHEBI:49883"/>
    </ligand>
</feature>
<feature type="binding site" evidence="5">
    <location>
        <position position="125"/>
    </location>
    <ligand>
        <name>(2E)-4-hydroxy-3-methylbut-2-enyl diphosphate</name>
        <dbReference type="ChEBI" id="CHEBI:128753"/>
    </ligand>
</feature>
<feature type="binding site" evidence="5">
    <location>
        <position position="270"/>
    </location>
    <ligand>
        <name>isopentenyl diphosphate</name>
        <dbReference type="ChEBI" id="CHEBI:128769"/>
    </ligand>
</feature>
<feature type="binding site" evidence="5">
    <location>
        <position position="227"/>
    </location>
    <ligand>
        <name>(2E)-4-hydroxy-3-methylbut-2-enyl diphosphate</name>
        <dbReference type="ChEBI" id="CHEBI:128753"/>
    </ligand>
</feature>
<dbReference type="PANTHER" id="PTHR30426:SF0">
    <property type="entry name" value="4-HYDROXY-3-METHYLBUT-2-ENYL DIPHOSPHATE REDUCTASE"/>
    <property type="match status" value="1"/>
</dbReference>
<dbReference type="GO" id="GO:0019288">
    <property type="term" value="P:isopentenyl diphosphate biosynthetic process, methylerythritol 4-phosphate pathway"/>
    <property type="evidence" value="ECO:0007669"/>
    <property type="project" value="UniProtKB-UniRule"/>
</dbReference>
<feature type="binding site" evidence="5">
    <location>
        <position position="228"/>
    </location>
    <ligand>
        <name>dimethylallyl diphosphate</name>
        <dbReference type="ChEBI" id="CHEBI:57623"/>
    </ligand>
</feature>
<feature type="binding site" evidence="5">
    <location>
        <position position="125"/>
    </location>
    <ligand>
        <name>dimethylallyl diphosphate</name>
        <dbReference type="ChEBI" id="CHEBI:57623"/>
    </ligand>
</feature>
<feature type="active site" description="Proton donor" evidence="5">
    <location>
        <position position="127"/>
    </location>
</feature>
<evidence type="ECO:0000256" key="5">
    <source>
        <dbReference type="HAMAP-Rule" id="MF_00191"/>
    </source>
</evidence>
<dbReference type="InterPro" id="IPR003451">
    <property type="entry name" value="LytB/IspH"/>
</dbReference>
<evidence type="ECO:0000313" key="6">
    <source>
        <dbReference type="EMBL" id="PPI88633.1"/>
    </source>
</evidence>
<keyword evidence="2 5" id="KW-0479">Metal-binding</keyword>
<dbReference type="EMBL" id="PDKR01000002">
    <property type="protein sequence ID" value="PPI88633.1"/>
    <property type="molecule type" value="Genomic_DNA"/>
</dbReference>
<dbReference type="NCBIfam" id="TIGR00216">
    <property type="entry name" value="ispH_lytB"/>
    <property type="match status" value="1"/>
</dbReference>
<comment type="pathway">
    <text evidence="5">Isoprenoid biosynthesis; dimethylallyl diphosphate biosynthesis; dimethylallyl diphosphate from (2E)-4-hydroxy-3-methylbutenyl diphosphate: step 1/1.</text>
</comment>
<comment type="function">
    <text evidence="5">Catalyzes the conversion of 1-hydroxy-2-methyl-2-(E)-butenyl 4-diphosphate (HMBPP) into a mixture of isopentenyl diphosphate (IPP) and dimethylallyl diphosphate (DMAPP). Acts in the terminal step of the DOXP/MEP pathway for isoprenoid precursor biosynthesis.</text>
</comment>
<comment type="cofactor">
    <cofactor evidence="5">
        <name>[4Fe-4S] cluster</name>
        <dbReference type="ChEBI" id="CHEBI:49883"/>
    </cofactor>
    <text evidence="5">Binds 1 [4Fe-4S] cluster per subunit.</text>
</comment>
<comment type="pathway">
    <text evidence="5">Isoprenoid biosynthesis; isopentenyl diphosphate biosynthesis via DXP pathway; isopentenyl diphosphate from 1-deoxy-D-xylulose 5-phosphate: step 6/6.</text>
</comment>
<keyword evidence="5" id="KW-0560">Oxidoreductase</keyword>
<organism evidence="6 7">
    <name type="scientific">Candidatus Pantoea edessiphila</name>
    <dbReference type="NCBI Taxonomy" id="2044610"/>
    <lineage>
        <taxon>Bacteria</taxon>
        <taxon>Pseudomonadati</taxon>
        <taxon>Pseudomonadota</taxon>
        <taxon>Gammaproteobacteria</taxon>
        <taxon>Enterobacterales</taxon>
        <taxon>Erwiniaceae</taxon>
        <taxon>Pantoea</taxon>
    </lineage>
</organism>
<comment type="catalytic activity">
    <reaction evidence="5">
        <text>dimethylallyl diphosphate + 2 oxidized [2Fe-2S]-[ferredoxin] + H2O = (2E)-4-hydroxy-3-methylbut-2-enyl diphosphate + 2 reduced [2Fe-2S]-[ferredoxin] + 2 H(+)</text>
        <dbReference type="Rhea" id="RHEA:24825"/>
        <dbReference type="Rhea" id="RHEA-COMP:10000"/>
        <dbReference type="Rhea" id="RHEA-COMP:10001"/>
        <dbReference type="ChEBI" id="CHEBI:15377"/>
        <dbReference type="ChEBI" id="CHEBI:15378"/>
        <dbReference type="ChEBI" id="CHEBI:33737"/>
        <dbReference type="ChEBI" id="CHEBI:33738"/>
        <dbReference type="ChEBI" id="CHEBI:57623"/>
        <dbReference type="ChEBI" id="CHEBI:128753"/>
        <dbReference type="EC" id="1.17.7.4"/>
    </reaction>
</comment>
<feature type="binding site" evidence="5">
    <location>
        <position position="228"/>
    </location>
    <ligand>
        <name>(2E)-4-hydroxy-3-methylbut-2-enyl diphosphate</name>
        <dbReference type="ChEBI" id="CHEBI:128753"/>
    </ligand>
</feature>
<keyword evidence="3 5" id="KW-0408">Iron</keyword>
<dbReference type="UniPathway" id="UPA00059">
    <property type="reaction ID" value="UER00105"/>
</dbReference>
<dbReference type="RefSeq" id="WP_136132469.1">
    <property type="nucleotide sequence ID" value="NZ_PDKR01000002.1"/>
</dbReference>
<keyword evidence="1 5" id="KW-0004">4Fe-4S</keyword>
<keyword evidence="4 5" id="KW-0411">Iron-sulfur</keyword>
<dbReference type="GO" id="GO:0051745">
    <property type="term" value="F:4-hydroxy-3-methylbut-2-enyl diphosphate reductase activity"/>
    <property type="evidence" value="ECO:0007669"/>
    <property type="project" value="UniProtKB-UniRule"/>
</dbReference>
<dbReference type="Gene3D" id="3.40.50.11270">
    <property type="match status" value="1"/>
</dbReference>
<dbReference type="NCBIfam" id="NF002188">
    <property type="entry name" value="PRK01045.1-2"/>
    <property type="match status" value="1"/>
</dbReference>
<feature type="binding site" evidence="5">
    <location>
        <position position="227"/>
    </location>
    <ligand>
        <name>dimethylallyl diphosphate</name>
        <dbReference type="ChEBI" id="CHEBI:57623"/>
    </ligand>
</feature>
<feature type="binding site" evidence="5">
    <location>
        <position position="74"/>
    </location>
    <ligand>
        <name>isopentenyl diphosphate</name>
        <dbReference type="ChEBI" id="CHEBI:128769"/>
    </ligand>
</feature>
<comment type="catalytic activity">
    <reaction evidence="5">
        <text>isopentenyl diphosphate + 2 oxidized [2Fe-2S]-[ferredoxin] + H2O = (2E)-4-hydroxy-3-methylbut-2-enyl diphosphate + 2 reduced [2Fe-2S]-[ferredoxin] + 2 H(+)</text>
        <dbReference type="Rhea" id="RHEA:24488"/>
        <dbReference type="Rhea" id="RHEA-COMP:10000"/>
        <dbReference type="Rhea" id="RHEA-COMP:10001"/>
        <dbReference type="ChEBI" id="CHEBI:15377"/>
        <dbReference type="ChEBI" id="CHEBI:15378"/>
        <dbReference type="ChEBI" id="CHEBI:33737"/>
        <dbReference type="ChEBI" id="CHEBI:33738"/>
        <dbReference type="ChEBI" id="CHEBI:128753"/>
        <dbReference type="ChEBI" id="CHEBI:128769"/>
        <dbReference type="EC" id="1.17.7.4"/>
    </reaction>
</comment>
<dbReference type="EC" id="1.17.7.4" evidence="5"/>
<feature type="binding site" evidence="5">
    <location>
        <position position="41"/>
    </location>
    <ligand>
        <name>(2E)-4-hydroxy-3-methylbut-2-enyl diphosphate</name>
        <dbReference type="ChEBI" id="CHEBI:128753"/>
    </ligand>
</feature>
<sequence length="310" mass="34775">MKILLANPRGFCAGVTRAITIVERALDIYGPPVYVYNEIVHNSYIVSNLRELGVIFVKQINEVPIHAVLIFSAHGVSQKIRNEAKKNNPRVLLDATCPLVSKIHFEVKNASRKGIEVILIGNYNHQEVQGTLGQYDNDHGGIYVINSIEDKSKLKIKNEKKVNFMTQSTLSVDYTAKIVNKLRQNFPLINGPHKEDICYATTNRQKAVKVLARYTELILVVGSKNSSNSNRLVEVVQNMGKVVKLIDSYKDIKKNWFKNINYVGVTSGASAPDILVNKVVEYLIKLGGNNITELIGEKEKFVFNLPNKLI</sequence>
<feature type="binding site" evidence="5">
    <location>
        <position position="97"/>
    </location>
    <ligand>
        <name>[4Fe-4S] cluster</name>
        <dbReference type="ChEBI" id="CHEBI:49883"/>
    </ligand>
</feature>
<comment type="similarity">
    <text evidence="5">Belongs to the IspH family.</text>
</comment>
<dbReference type="OrthoDB" id="9804068at2"/>
<feature type="binding site" evidence="5">
    <location>
        <position position="74"/>
    </location>
    <ligand>
        <name>(2E)-4-hydroxy-3-methylbut-2-enyl diphosphate</name>
        <dbReference type="ChEBI" id="CHEBI:128753"/>
    </ligand>
</feature>
<comment type="caution">
    <text evidence="6">The sequence shown here is derived from an EMBL/GenBank/DDBJ whole genome shotgun (WGS) entry which is preliminary data.</text>
</comment>
<feature type="binding site" evidence="5">
    <location>
        <position position="41"/>
    </location>
    <ligand>
        <name>isopentenyl diphosphate</name>
        <dbReference type="ChEBI" id="CHEBI:128769"/>
    </ligand>
</feature>
<dbReference type="UniPathway" id="UPA00056">
    <property type="reaction ID" value="UER00097"/>
</dbReference>
<dbReference type="Gene3D" id="3.40.1010.20">
    <property type="entry name" value="4-hydroxy-3-methylbut-2-enyl diphosphate reductase, catalytic domain"/>
    <property type="match status" value="2"/>
</dbReference>
<dbReference type="GO" id="GO:0051539">
    <property type="term" value="F:4 iron, 4 sulfur cluster binding"/>
    <property type="evidence" value="ECO:0007669"/>
    <property type="project" value="UniProtKB-UniRule"/>
</dbReference>
<feature type="binding site" evidence="5">
    <location>
        <position position="270"/>
    </location>
    <ligand>
        <name>(2E)-4-hydroxy-3-methylbut-2-enyl diphosphate</name>
        <dbReference type="ChEBI" id="CHEBI:128753"/>
    </ligand>
</feature>
<feature type="binding site" evidence="5">
    <location>
        <position position="74"/>
    </location>
    <ligand>
        <name>dimethylallyl diphosphate</name>
        <dbReference type="ChEBI" id="CHEBI:57623"/>
    </ligand>
</feature>
<feature type="binding site" evidence="5">
    <location>
        <position position="125"/>
    </location>
    <ligand>
        <name>isopentenyl diphosphate</name>
        <dbReference type="ChEBI" id="CHEBI:128769"/>
    </ligand>
</feature>
<evidence type="ECO:0000256" key="4">
    <source>
        <dbReference type="ARBA" id="ARBA00023014"/>
    </source>
</evidence>
<dbReference type="Pfam" id="PF02401">
    <property type="entry name" value="LYTB"/>
    <property type="match status" value="1"/>
</dbReference>
<protein>
    <recommendedName>
        <fullName evidence="5">4-hydroxy-3-methylbut-2-enyl diphosphate reductase</fullName>
        <shortName evidence="5">HMBPP reductase</shortName>
        <ecNumber evidence="5">1.17.7.4</ecNumber>
    </recommendedName>
</protein>
<evidence type="ECO:0000313" key="7">
    <source>
        <dbReference type="Proteomes" id="UP000295937"/>
    </source>
</evidence>
<feature type="binding site" evidence="5">
    <location>
        <position position="270"/>
    </location>
    <ligand>
        <name>dimethylallyl diphosphate</name>
        <dbReference type="ChEBI" id="CHEBI:57623"/>
    </ligand>
</feature>
<dbReference type="GO" id="GO:0050992">
    <property type="term" value="P:dimethylallyl diphosphate biosynthetic process"/>
    <property type="evidence" value="ECO:0007669"/>
    <property type="project" value="UniProtKB-UniRule"/>
</dbReference>
<keyword evidence="5" id="KW-0414">Isoprene biosynthesis</keyword>